<dbReference type="Proteomes" id="UP000572635">
    <property type="component" value="Unassembled WGS sequence"/>
</dbReference>
<protein>
    <recommendedName>
        <fullName evidence="2">DUF4097 domain-containing protein</fullName>
    </recommendedName>
</protein>
<dbReference type="RefSeq" id="WP_184394915.1">
    <property type="nucleotide sequence ID" value="NZ_BAAAJD010000064.1"/>
</dbReference>
<sequence length="307" mass="31459">MTFTARGLYASSSKEPRRRRFRWLWVGAVVALVALLFGAVGALGAVPVGKEGETIGFENPEGLVVENRTGGSVTVTESGVGMLEVDSKLRHTLLNKAESTVDRDGDGVVRAEAGCNGAFGAACSVEYEITVPAGTEVTVETSSGEVELAGLTGPVRVDTVSGEVEASDLSGDADLRSTSGEIELSGATGNAVRAGTTSGEVDLEGVDVAELEVESTSGSVGVEGGFDTARLSSTSGSVEAEAARPFEKLTAETVSGSVELRVPERRTYDVRTDSTSGSVEVDVPTDKGAESLIEASTTSGSVEITGD</sequence>
<comment type="caution">
    <text evidence="3">The sequence shown here is derived from an EMBL/GenBank/DDBJ whole genome shotgun (WGS) entry which is preliminary data.</text>
</comment>
<reference evidence="3 4" key="1">
    <citation type="submission" date="2020-08" db="EMBL/GenBank/DDBJ databases">
        <title>Sequencing the genomes of 1000 actinobacteria strains.</title>
        <authorList>
            <person name="Klenk H.-P."/>
        </authorList>
    </citation>
    <scope>NUCLEOTIDE SEQUENCE [LARGE SCALE GENOMIC DNA]</scope>
    <source>
        <strain evidence="3 4">DSM 44551</strain>
    </source>
</reference>
<dbReference type="Pfam" id="PF13349">
    <property type="entry name" value="DUF4097"/>
    <property type="match status" value="1"/>
</dbReference>
<dbReference type="EMBL" id="JACHDB010000001">
    <property type="protein sequence ID" value="MBB5434364.1"/>
    <property type="molecule type" value="Genomic_DNA"/>
</dbReference>
<dbReference type="AlphaFoldDB" id="A0A7W8VFV5"/>
<feature type="region of interest" description="Disordered" evidence="1">
    <location>
        <begin position="269"/>
        <end position="307"/>
    </location>
</feature>
<keyword evidence="4" id="KW-1185">Reference proteome</keyword>
<feature type="compositionally biased region" description="Polar residues" evidence="1">
    <location>
        <begin position="294"/>
        <end position="307"/>
    </location>
</feature>
<name>A0A7W8VFV5_9ACTN</name>
<evidence type="ECO:0000313" key="3">
    <source>
        <dbReference type="EMBL" id="MBB5434364.1"/>
    </source>
</evidence>
<dbReference type="InterPro" id="IPR025164">
    <property type="entry name" value="Toastrack_DUF4097"/>
</dbReference>
<evidence type="ECO:0000256" key="1">
    <source>
        <dbReference type="SAM" id="MobiDB-lite"/>
    </source>
</evidence>
<evidence type="ECO:0000313" key="4">
    <source>
        <dbReference type="Proteomes" id="UP000572635"/>
    </source>
</evidence>
<organism evidence="3 4">
    <name type="scientific">Nocardiopsis composta</name>
    <dbReference type="NCBI Taxonomy" id="157465"/>
    <lineage>
        <taxon>Bacteria</taxon>
        <taxon>Bacillati</taxon>
        <taxon>Actinomycetota</taxon>
        <taxon>Actinomycetes</taxon>
        <taxon>Streptosporangiales</taxon>
        <taxon>Nocardiopsidaceae</taxon>
        <taxon>Nocardiopsis</taxon>
    </lineage>
</organism>
<proteinExistence type="predicted"/>
<gene>
    <name evidence="3" type="ORF">HDA36_004448</name>
</gene>
<evidence type="ECO:0000259" key="2">
    <source>
        <dbReference type="Pfam" id="PF13349"/>
    </source>
</evidence>
<dbReference type="Gene3D" id="2.160.20.120">
    <property type="match status" value="1"/>
</dbReference>
<feature type="domain" description="DUF4097" evidence="2">
    <location>
        <begin position="124"/>
        <end position="298"/>
    </location>
</feature>
<accession>A0A7W8VFV5</accession>